<feature type="region of interest" description="Disordered" evidence="1">
    <location>
        <begin position="1"/>
        <end position="87"/>
    </location>
</feature>
<feature type="compositionally biased region" description="Low complexity" evidence="1">
    <location>
        <begin position="62"/>
        <end position="76"/>
    </location>
</feature>
<gene>
    <name evidence="2" type="ORF">HPB52_011728</name>
</gene>
<dbReference type="AlphaFoldDB" id="A0A9D4PNZ3"/>
<sequence length="223" mass="22493">MTNPAGPRSTKVRLGPNVIGVHLTDTVTPSKGRRQDPPGAPSQPAKVTDGRSLSTLPPDGPAPASSGCPSAAPSPATRGPPVPMVGATKRCTPAAALQQAAASKLQEQLEGRLQVFTYGSVMPDGTAAAACVIPSKAISRQCRLPFPASSTAAELAGLHLAADLLTEDIPAVPIAVLCDGKAALQTLANHRRAGLTGNLLETKFRVLTASGASPSTGCPLTSA</sequence>
<dbReference type="InterPro" id="IPR036397">
    <property type="entry name" value="RNaseH_sf"/>
</dbReference>
<keyword evidence="3" id="KW-1185">Reference proteome</keyword>
<dbReference type="Gene3D" id="3.30.420.10">
    <property type="entry name" value="Ribonuclease H-like superfamily/Ribonuclease H"/>
    <property type="match status" value="1"/>
</dbReference>
<comment type="caution">
    <text evidence="2">The sequence shown here is derived from an EMBL/GenBank/DDBJ whole genome shotgun (WGS) entry which is preliminary data.</text>
</comment>
<accession>A0A9D4PNZ3</accession>
<name>A0A9D4PNZ3_RHISA</name>
<protein>
    <recommendedName>
        <fullName evidence="4">Tick transposon</fullName>
    </recommendedName>
</protein>
<reference evidence="2" key="1">
    <citation type="journal article" date="2020" name="Cell">
        <title>Large-Scale Comparative Analyses of Tick Genomes Elucidate Their Genetic Diversity and Vector Capacities.</title>
        <authorList>
            <consortium name="Tick Genome and Microbiome Consortium (TIGMIC)"/>
            <person name="Jia N."/>
            <person name="Wang J."/>
            <person name="Shi W."/>
            <person name="Du L."/>
            <person name="Sun Y."/>
            <person name="Zhan W."/>
            <person name="Jiang J.F."/>
            <person name="Wang Q."/>
            <person name="Zhang B."/>
            <person name="Ji P."/>
            <person name="Bell-Sakyi L."/>
            <person name="Cui X.M."/>
            <person name="Yuan T.T."/>
            <person name="Jiang B.G."/>
            <person name="Yang W.F."/>
            <person name="Lam T.T."/>
            <person name="Chang Q.C."/>
            <person name="Ding S.J."/>
            <person name="Wang X.J."/>
            <person name="Zhu J.G."/>
            <person name="Ruan X.D."/>
            <person name="Zhao L."/>
            <person name="Wei J.T."/>
            <person name="Ye R.Z."/>
            <person name="Que T.C."/>
            <person name="Du C.H."/>
            <person name="Zhou Y.H."/>
            <person name="Cheng J.X."/>
            <person name="Dai P.F."/>
            <person name="Guo W.B."/>
            <person name="Han X.H."/>
            <person name="Huang E.J."/>
            <person name="Li L.F."/>
            <person name="Wei W."/>
            <person name="Gao Y.C."/>
            <person name="Liu J.Z."/>
            <person name="Shao H.Z."/>
            <person name="Wang X."/>
            <person name="Wang C.C."/>
            <person name="Yang T.C."/>
            <person name="Huo Q.B."/>
            <person name="Li W."/>
            <person name="Chen H.Y."/>
            <person name="Chen S.E."/>
            <person name="Zhou L.G."/>
            <person name="Ni X.B."/>
            <person name="Tian J.H."/>
            <person name="Sheng Y."/>
            <person name="Liu T."/>
            <person name="Pan Y.S."/>
            <person name="Xia L.Y."/>
            <person name="Li J."/>
            <person name="Zhao F."/>
            <person name="Cao W.C."/>
        </authorList>
    </citation>
    <scope>NUCLEOTIDE SEQUENCE</scope>
    <source>
        <strain evidence="2">Rsan-2018</strain>
    </source>
</reference>
<dbReference type="Proteomes" id="UP000821837">
    <property type="component" value="Chromosome 6"/>
</dbReference>
<dbReference type="GO" id="GO:0003676">
    <property type="term" value="F:nucleic acid binding"/>
    <property type="evidence" value="ECO:0007669"/>
    <property type="project" value="InterPro"/>
</dbReference>
<organism evidence="2 3">
    <name type="scientific">Rhipicephalus sanguineus</name>
    <name type="common">Brown dog tick</name>
    <name type="synonym">Ixodes sanguineus</name>
    <dbReference type="NCBI Taxonomy" id="34632"/>
    <lineage>
        <taxon>Eukaryota</taxon>
        <taxon>Metazoa</taxon>
        <taxon>Ecdysozoa</taxon>
        <taxon>Arthropoda</taxon>
        <taxon>Chelicerata</taxon>
        <taxon>Arachnida</taxon>
        <taxon>Acari</taxon>
        <taxon>Parasitiformes</taxon>
        <taxon>Ixodida</taxon>
        <taxon>Ixodoidea</taxon>
        <taxon>Ixodidae</taxon>
        <taxon>Rhipicephalinae</taxon>
        <taxon>Rhipicephalus</taxon>
        <taxon>Rhipicephalus</taxon>
    </lineage>
</organism>
<proteinExistence type="predicted"/>
<evidence type="ECO:0008006" key="4">
    <source>
        <dbReference type="Google" id="ProtNLM"/>
    </source>
</evidence>
<dbReference type="EMBL" id="JABSTV010001252">
    <property type="protein sequence ID" value="KAH7947411.1"/>
    <property type="molecule type" value="Genomic_DNA"/>
</dbReference>
<evidence type="ECO:0000256" key="1">
    <source>
        <dbReference type="SAM" id="MobiDB-lite"/>
    </source>
</evidence>
<dbReference type="VEuPathDB" id="VectorBase:RSAN_029596"/>
<evidence type="ECO:0000313" key="3">
    <source>
        <dbReference type="Proteomes" id="UP000821837"/>
    </source>
</evidence>
<reference evidence="2" key="2">
    <citation type="submission" date="2021-09" db="EMBL/GenBank/DDBJ databases">
        <authorList>
            <person name="Jia N."/>
            <person name="Wang J."/>
            <person name="Shi W."/>
            <person name="Du L."/>
            <person name="Sun Y."/>
            <person name="Zhan W."/>
            <person name="Jiang J."/>
            <person name="Wang Q."/>
            <person name="Zhang B."/>
            <person name="Ji P."/>
            <person name="Sakyi L.B."/>
            <person name="Cui X."/>
            <person name="Yuan T."/>
            <person name="Jiang B."/>
            <person name="Yang W."/>
            <person name="Lam T.T.-Y."/>
            <person name="Chang Q."/>
            <person name="Ding S."/>
            <person name="Wang X."/>
            <person name="Zhu J."/>
            <person name="Ruan X."/>
            <person name="Zhao L."/>
            <person name="Wei J."/>
            <person name="Que T."/>
            <person name="Du C."/>
            <person name="Cheng J."/>
            <person name="Dai P."/>
            <person name="Han X."/>
            <person name="Huang E."/>
            <person name="Gao Y."/>
            <person name="Liu J."/>
            <person name="Shao H."/>
            <person name="Ye R."/>
            <person name="Li L."/>
            <person name="Wei W."/>
            <person name="Wang X."/>
            <person name="Wang C."/>
            <person name="Huo Q."/>
            <person name="Li W."/>
            <person name="Guo W."/>
            <person name="Chen H."/>
            <person name="Chen S."/>
            <person name="Zhou L."/>
            <person name="Zhou L."/>
            <person name="Ni X."/>
            <person name="Tian J."/>
            <person name="Zhou Y."/>
            <person name="Sheng Y."/>
            <person name="Liu T."/>
            <person name="Pan Y."/>
            <person name="Xia L."/>
            <person name="Li J."/>
            <person name="Zhao F."/>
            <person name="Cao W."/>
        </authorList>
    </citation>
    <scope>NUCLEOTIDE SEQUENCE</scope>
    <source>
        <strain evidence="2">Rsan-2018</strain>
        <tissue evidence="2">Larvae</tissue>
    </source>
</reference>
<evidence type="ECO:0000313" key="2">
    <source>
        <dbReference type="EMBL" id="KAH7947411.1"/>
    </source>
</evidence>